<name>A0A081BS30_9BACT</name>
<feature type="domain" description="AAA-ATPase-like" evidence="1">
    <location>
        <begin position="5"/>
        <end position="227"/>
    </location>
</feature>
<dbReference type="HOGENOM" id="CLU_021114_1_1_0"/>
<dbReference type="AlphaFoldDB" id="A0A081BS30"/>
<sequence length="443" mass="50409">MLKLPYGLSNFKEIRTEGYYYVDKTRYIELLEALPEKYPIILRSRRFGKTLFANMLGYYYDQRHADEFDEIFAGTYIHVHPTPKRGAYLMLTFNFSGINTETLDNANQGFAFSVKLSVQSFLMRYAAHFSQEDAAGILSGIRPNDLLKALFQKIMDRGFGKCVYVVIDEYDHFANNILSQGKEMFKDLVRTDGYVRPFYEALKAGTEQVVDRMFVTGVLPILLDSLTSGFNIGSNLSTDVRVNEMFGFTDAEIAPVLDALGAGVNRDDVRVYYNGYRFSPHAAQTVYNSDMIWYYGLKFDAAGRVDNMVDPNVISDYRKIRAILSIGDKALEEHILAQIVEQERIVVPGITALFPLTQETEFLFDEQALLSLLFYMGYLSIAGKRGVLIELAMPNLVLRSLYFDYMQYMLMKRGQTRIDGIRKGEALQALVEGKIDGLIALTE</sequence>
<keyword evidence="3" id="KW-1185">Reference proteome</keyword>
<dbReference type="Pfam" id="PF09820">
    <property type="entry name" value="AAA-ATPase_like"/>
    <property type="match status" value="1"/>
</dbReference>
<accession>A0A081BS30</accession>
<protein>
    <submittedName>
        <fullName evidence="2">AAA-ATPase-like protein</fullName>
    </submittedName>
</protein>
<dbReference type="EMBL" id="DF820460">
    <property type="protein sequence ID" value="GAK54211.1"/>
    <property type="molecule type" value="Genomic_DNA"/>
</dbReference>
<organism evidence="2">
    <name type="scientific">Candidatus Moduliflexus flocculans</name>
    <dbReference type="NCBI Taxonomy" id="1499966"/>
    <lineage>
        <taxon>Bacteria</taxon>
        <taxon>Candidatus Moduliflexota</taxon>
        <taxon>Candidatus Moduliflexia</taxon>
        <taxon>Candidatus Moduliflexales</taxon>
        <taxon>Candidatus Moduliflexaceae</taxon>
    </lineage>
</organism>
<dbReference type="PANTHER" id="PTHR34825:SF2">
    <property type="entry name" value="AAA-ATPASE-LIKE DOMAIN-CONTAINING PROTEIN"/>
    <property type="match status" value="1"/>
</dbReference>
<evidence type="ECO:0000313" key="3">
    <source>
        <dbReference type="Proteomes" id="UP000030700"/>
    </source>
</evidence>
<dbReference type="PANTHER" id="PTHR34825">
    <property type="entry name" value="CONSERVED PROTEIN, WITH A WEAK D-GALACTARATE DEHYDRATASE/ALTRONATE HYDROLASE DOMAIN"/>
    <property type="match status" value="1"/>
</dbReference>
<dbReference type="STRING" id="1499966.U14_05490"/>
<proteinExistence type="predicted"/>
<gene>
    <name evidence="2" type="ORF">U14_05490</name>
</gene>
<evidence type="ECO:0000313" key="2">
    <source>
        <dbReference type="EMBL" id="GAK54211.1"/>
    </source>
</evidence>
<reference evidence="2" key="1">
    <citation type="journal article" date="2015" name="PeerJ">
        <title>First genomic representation of candidate bacterial phylum KSB3 points to enhanced environmental sensing as a trigger of wastewater bulking.</title>
        <authorList>
            <person name="Sekiguchi Y."/>
            <person name="Ohashi A."/>
            <person name="Parks D.H."/>
            <person name="Yamauchi T."/>
            <person name="Tyson G.W."/>
            <person name="Hugenholtz P."/>
        </authorList>
    </citation>
    <scope>NUCLEOTIDE SEQUENCE [LARGE SCALE GENOMIC DNA]</scope>
</reference>
<dbReference type="InterPro" id="IPR018631">
    <property type="entry name" value="AAA-ATPase-like_dom"/>
</dbReference>
<dbReference type="Proteomes" id="UP000030700">
    <property type="component" value="Unassembled WGS sequence"/>
</dbReference>
<evidence type="ECO:0000259" key="1">
    <source>
        <dbReference type="Pfam" id="PF09820"/>
    </source>
</evidence>